<organism evidence="1 2">
    <name type="scientific">Nocardiopsis endophytica</name>
    <dbReference type="NCBI Taxonomy" id="3018445"/>
    <lineage>
        <taxon>Bacteria</taxon>
        <taxon>Bacillati</taxon>
        <taxon>Actinomycetota</taxon>
        <taxon>Actinomycetes</taxon>
        <taxon>Streptosporangiales</taxon>
        <taxon>Nocardiopsidaceae</taxon>
        <taxon>Nocardiopsis</taxon>
    </lineage>
</organism>
<keyword evidence="2" id="KW-1185">Reference proteome</keyword>
<protein>
    <submittedName>
        <fullName evidence="1">Uncharacterized protein</fullName>
    </submittedName>
</protein>
<reference evidence="1 2" key="1">
    <citation type="submission" date="2023-01" db="EMBL/GenBank/DDBJ databases">
        <title>Draft genome sequence of Nocardiopsis sp. RSe5-2 isolated from halophytes.</title>
        <authorList>
            <person name="Duangmal K."/>
            <person name="Chantavorakit T."/>
        </authorList>
    </citation>
    <scope>NUCLEOTIDE SEQUENCE [LARGE SCALE GENOMIC DNA]</scope>
    <source>
        <strain evidence="1 2">RSe5-2</strain>
    </source>
</reference>
<dbReference type="EMBL" id="JAQFWQ010000092">
    <property type="protein sequence ID" value="MDA2813822.1"/>
    <property type="molecule type" value="Genomic_DNA"/>
</dbReference>
<dbReference type="Proteomes" id="UP001527866">
    <property type="component" value="Unassembled WGS sequence"/>
</dbReference>
<gene>
    <name evidence="1" type="ORF">O4J56_24465</name>
</gene>
<sequence length="73" mass="7957">MEYTTQDRRERPTERTGRSEWILVRAFGARGAVVEGVLSPDVSTAAEAAADMCTRQDVERVEMSRPVTSAGAA</sequence>
<proteinExistence type="predicted"/>
<comment type="caution">
    <text evidence="1">The sequence shown here is derived from an EMBL/GenBank/DDBJ whole genome shotgun (WGS) entry which is preliminary data.</text>
</comment>
<accession>A0ABT4UBX9</accession>
<evidence type="ECO:0000313" key="2">
    <source>
        <dbReference type="Proteomes" id="UP001527866"/>
    </source>
</evidence>
<dbReference type="RefSeq" id="WP_270688995.1">
    <property type="nucleotide sequence ID" value="NZ_JAQFWQ010000092.1"/>
</dbReference>
<evidence type="ECO:0000313" key="1">
    <source>
        <dbReference type="EMBL" id="MDA2813822.1"/>
    </source>
</evidence>
<name>A0ABT4UBX9_9ACTN</name>